<dbReference type="GO" id="GO:0005737">
    <property type="term" value="C:cytoplasm"/>
    <property type="evidence" value="ECO:0007669"/>
    <property type="project" value="UniProtKB-SubCell"/>
</dbReference>
<dbReference type="EC" id="1.14.14.21" evidence="9"/>
<dbReference type="SUPFAM" id="SSF47203">
    <property type="entry name" value="Acyl-CoA dehydrogenase C-terminal domain-like"/>
    <property type="match status" value="1"/>
</dbReference>
<dbReference type="PANTHER" id="PTHR43884">
    <property type="entry name" value="ACYL-COA DEHYDROGENASE"/>
    <property type="match status" value="1"/>
</dbReference>
<dbReference type="InterPro" id="IPR013107">
    <property type="entry name" value="Acyl-CoA_DH_C"/>
</dbReference>
<evidence type="ECO:0000256" key="3">
    <source>
        <dbReference type="ARBA" id="ARBA00022643"/>
    </source>
</evidence>
<evidence type="ECO:0000256" key="6">
    <source>
        <dbReference type="ARBA" id="ARBA00023033"/>
    </source>
</evidence>
<accession>A0A7C3PD41</accession>
<comment type="catalytic activity">
    <reaction evidence="12">
        <text>dibenzothiophene 5-oxide + FMNH2 + O2 = dibenzothiophene 5,5-dioxide + FMN + H2O + H(+)</text>
        <dbReference type="Rhea" id="RHEA:49080"/>
        <dbReference type="ChEBI" id="CHEBI:15377"/>
        <dbReference type="ChEBI" id="CHEBI:15378"/>
        <dbReference type="ChEBI" id="CHEBI:15379"/>
        <dbReference type="ChEBI" id="CHEBI:23683"/>
        <dbReference type="ChEBI" id="CHEBI:57618"/>
        <dbReference type="ChEBI" id="CHEBI:58210"/>
        <dbReference type="ChEBI" id="CHEBI:90356"/>
    </reaction>
</comment>
<comment type="catalytic activity">
    <reaction evidence="13">
        <text>dibenzothiophene + 2 FMNH2 + 2 O2 = dibenzothiophene 5,5-dioxide + 2 FMN + 2 H2O + 2 H(+)</text>
        <dbReference type="Rhea" id="RHEA:49072"/>
        <dbReference type="ChEBI" id="CHEBI:15377"/>
        <dbReference type="ChEBI" id="CHEBI:15378"/>
        <dbReference type="ChEBI" id="CHEBI:15379"/>
        <dbReference type="ChEBI" id="CHEBI:23681"/>
        <dbReference type="ChEBI" id="CHEBI:57618"/>
        <dbReference type="ChEBI" id="CHEBI:58210"/>
        <dbReference type="ChEBI" id="CHEBI:90356"/>
        <dbReference type="EC" id="1.14.14.21"/>
    </reaction>
</comment>
<reference evidence="17" key="1">
    <citation type="journal article" date="2020" name="mSystems">
        <title>Genome- and Community-Level Interaction Insights into Carbon Utilization and Element Cycling Functions of Hydrothermarchaeota in Hydrothermal Sediment.</title>
        <authorList>
            <person name="Zhou Z."/>
            <person name="Liu Y."/>
            <person name="Xu W."/>
            <person name="Pan J."/>
            <person name="Luo Z.H."/>
            <person name="Li M."/>
        </authorList>
    </citation>
    <scope>NUCLEOTIDE SEQUENCE [LARGE SCALE GENOMIC DNA]</scope>
    <source>
        <strain evidence="17">SpSt-418</strain>
    </source>
</reference>
<dbReference type="Pfam" id="PF02771">
    <property type="entry name" value="Acyl-CoA_dh_N"/>
    <property type="match status" value="1"/>
</dbReference>
<evidence type="ECO:0000256" key="8">
    <source>
        <dbReference type="ARBA" id="ARBA00034317"/>
    </source>
</evidence>
<dbReference type="GO" id="GO:0008470">
    <property type="term" value="F:3-methylbutanoyl-CoA dehydrogenase activity"/>
    <property type="evidence" value="ECO:0007669"/>
    <property type="project" value="TreeGrafter"/>
</dbReference>
<comment type="similarity">
    <text evidence="8">Belongs to the DszC flavin monooxygenase family.</text>
</comment>
<evidence type="ECO:0000256" key="1">
    <source>
        <dbReference type="ARBA" id="ARBA00004496"/>
    </source>
</evidence>
<evidence type="ECO:0000256" key="5">
    <source>
        <dbReference type="ARBA" id="ARBA00023002"/>
    </source>
</evidence>
<dbReference type="EMBL" id="DSRU01000063">
    <property type="protein sequence ID" value="HFM97233.1"/>
    <property type="molecule type" value="Genomic_DNA"/>
</dbReference>
<dbReference type="InterPro" id="IPR037069">
    <property type="entry name" value="AcylCoA_DH/ox_N_sf"/>
</dbReference>
<evidence type="ECO:0000256" key="9">
    <source>
        <dbReference type="ARBA" id="ARBA00034328"/>
    </source>
</evidence>
<dbReference type="Pfam" id="PF08028">
    <property type="entry name" value="Acyl-CoA_dh_2"/>
    <property type="match status" value="1"/>
</dbReference>
<keyword evidence="2" id="KW-0285">Flavoprotein</keyword>
<protein>
    <recommendedName>
        <fullName evidence="10">Dibenzothiophene monooxygenase</fullName>
        <ecNumber evidence="9">1.14.14.21</ecNumber>
    </recommendedName>
</protein>
<keyword evidence="4" id="KW-0547">Nucleotide-binding</keyword>
<dbReference type="InterPro" id="IPR009100">
    <property type="entry name" value="AcylCoA_DH/oxidase_NM_dom_sf"/>
</dbReference>
<evidence type="ECO:0000256" key="12">
    <source>
        <dbReference type="ARBA" id="ARBA00048445"/>
    </source>
</evidence>
<keyword evidence="5 17" id="KW-0560">Oxidoreductase</keyword>
<evidence type="ECO:0000256" key="13">
    <source>
        <dbReference type="ARBA" id="ARBA00049456"/>
    </source>
</evidence>
<dbReference type="GO" id="GO:0006552">
    <property type="term" value="P:L-leucine catabolic process"/>
    <property type="evidence" value="ECO:0007669"/>
    <property type="project" value="TreeGrafter"/>
</dbReference>
<comment type="pathway">
    <text evidence="7">Sulfur metabolism; dibenzothiophene degradation.</text>
</comment>
<dbReference type="PANTHER" id="PTHR43884:SF12">
    <property type="entry name" value="ISOVALERYL-COA DEHYDROGENASE, MITOCHONDRIAL-RELATED"/>
    <property type="match status" value="1"/>
</dbReference>
<feature type="domain" description="Acyl-CoA dehydrogenase C-terminal" evidence="16">
    <location>
        <begin position="247"/>
        <end position="378"/>
    </location>
</feature>
<dbReference type="Gene3D" id="1.10.540.10">
    <property type="entry name" value="Acyl-CoA dehydrogenase/oxidase, N-terminal domain"/>
    <property type="match status" value="1"/>
</dbReference>
<evidence type="ECO:0000259" key="16">
    <source>
        <dbReference type="Pfam" id="PF08028"/>
    </source>
</evidence>
<dbReference type="Gene3D" id="1.20.140.10">
    <property type="entry name" value="Butyryl-CoA Dehydrogenase, subunit A, domain 3"/>
    <property type="match status" value="1"/>
</dbReference>
<dbReference type="NCBIfam" id="TIGR04022">
    <property type="entry name" value="sulfur_SfnB"/>
    <property type="match status" value="1"/>
</dbReference>
<evidence type="ECO:0000256" key="10">
    <source>
        <dbReference type="ARBA" id="ARBA00034345"/>
    </source>
</evidence>
<name>A0A7C3PD41_9CYAN</name>
<keyword evidence="6" id="KW-0503">Monooxygenase</keyword>
<dbReference type="InterPro" id="IPR013786">
    <property type="entry name" value="AcylCoA_DH/ox_N"/>
</dbReference>
<sequence length="404" mass="44803">MTFVLEKPISARVIRSDAEAIAIAQELADEFEKDASERDRQRKLPYAEVQKLSQSGLLAITVPKEYGGAGVSNVTLVNVLKILSEGDSSLGQIPQNHLYSVEALRIDGTEDQKRFFFDLILKGMRFGNAFSERGTKNVQDIKTRLTRNGSDYVLNGQKFYSTGALFAHWIPVLCLMDVNGEDKPAIAHLERDSEGVTIIDDWSCFGQKGTGSGTTIFENAKVEAQHILPHYPAFERPTTMGAFSQVMHAAVDVGIAGGALRDAIRFVRANPRPWIDAGTEHAYEDPLLIHRFGEMTLKLHAAEAILQRSGEFLDRAFADMNAENCAAASIAVAEAKAISEEAAIFITNSLFEMAGTKSTMGELNLDRHWRNARAHTVHDPSRWKFYAIGNYYLNNINPPRHGYI</sequence>
<evidence type="ECO:0000259" key="15">
    <source>
        <dbReference type="Pfam" id="PF02771"/>
    </source>
</evidence>
<feature type="domain" description="Acyl-CoA oxidase/dehydrogenase middle" evidence="14">
    <location>
        <begin position="136"/>
        <end position="219"/>
    </location>
</feature>
<dbReference type="AlphaFoldDB" id="A0A7C3PD41"/>
<feature type="domain" description="Acyl-CoA dehydrogenase/oxidase N-terminal" evidence="15">
    <location>
        <begin position="26"/>
        <end position="121"/>
    </location>
</feature>
<evidence type="ECO:0000256" key="7">
    <source>
        <dbReference type="ARBA" id="ARBA00034307"/>
    </source>
</evidence>
<evidence type="ECO:0000256" key="2">
    <source>
        <dbReference type="ARBA" id="ARBA00022630"/>
    </source>
</evidence>
<evidence type="ECO:0000313" key="17">
    <source>
        <dbReference type="EMBL" id="HFM97233.1"/>
    </source>
</evidence>
<dbReference type="GO" id="GO:0050660">
    <property type="term" value="F:flavin adenine dinucleotide binding"/>
    <property type="evidence" value="ECO:0007669"/>
    <property type="project" value="InterPro"/>
</dbReference>
<evidence type="ECO:0000256" key="4">
    <source>
        <dbReference type="ARBA" id="ARBA00022741"/>
    </source>
</evidence>
<dbReference type="InterPro" id="IPR036250">
    <property type="entry name" value="AcylCo_DH-like_C"/>
</dbReference>
<keyword evidence="3" id="KW-0288">FMN</keyword>
<organism evidence="17">
    <name type="scientific">Oscillatoriales cyanobacterium SpSt-418</name>
    <dbReference type="NCBI Taxonomy" id="2282169"/>
    <lineage>
        <taxon>Bacteria</taxon>
        <taxon>Bacillati</taxon>
        <taxon>Cyanobacteriota</taxon>
        <taxon>Cyanophyceae</taxon>
        <taxon>Oscillatoriophycideae</taxon>
        <taxon>Oscillatoriales</taxon>
    </lineage>
</organism>
<gene>
    <name evidence="17" type="ORF">ENR64_05565</name>
</gene>
<evidence type="ECO:0000259" key="14">
    <source>
        <dbReference type="Pfam" id="PF02770"/>
    </source>
</evidence>
<dbReference type="InterPro" id="IPR046373">
    <property type="entry name" value="Acyl-CoA_Oxase/DH_mid-dom_sf"/>
</dbReference>
<comment type="caution">
    <text evidence="17">The sequence shown here is derived from an EMBL/GenBank/DDBJ whole genome shotgun (WGS) entry which is preliminary data.</text>
</comment>
<dbReference type="InterPro" id="IPR023922">
    <property type="entry name" value="S04_starv_induced_SfnB"/>
</dbReference>
<dbReference type="SUPFAM" id="SSF56645">
    <property type="entry name" value="Acyl-CoA dehydrogenase NM domain-like"/>
    <property type="match status" value="1"/>
</dbReference>
<comment type="catalytic activity">
    <reaction evidence="11">
        <text>dibenzothiophene + FMNH2 + O2 = dibenzothiophene 5-oxide + FMN + H2O + H(+)</text>
        <dbReference type="Rhea" id="RHEA:49076"/>
        <dbReference type="ChEBI" id="CHEBI:15377"/>
        <dbReference type="ChEBI" id="CHEBI:15378"/>
        <dbReference type="ChEBI" id="CHEBI:15379"/>
        <dbReference type="ChEBI" id="CHEBI:23681"/>
        <dbReference type="ChEBI" id="CHEBI:23683"/>
        <dbReference type="ChEBI" id="CHEBI:57618"/>
        <dbReference type="ChEBI" id="CHEBI:58210"/>
    </reaction>
</comment>
<dbReference type="InterPro" id="IPR006091">
    <property type="entry name" value="Acyl-CoA_Oxase/DH_mid-dom"/>
</dbReference>
<dbReference type="Pfam" id="PF02770">
    <property type="entry name" value="Acyl-CoA_dh_M"/>
    <property type="match status" value="1"/>
</dbReference>
<dbReference type="Gene3D" id="2.40.110.10">
    <property type="entry name" value="Butyryl-CoA Dehydrogenase, subunit A, domain 2"/>
    <property type="match status" value="1"/>
</dbReference>
<dbReference type="GO" id="GO:0004497">
    <property type="term" value="F:monooxygenase activity"/>
    <property type="evidence" value="ECO:0007669"/>
    <property type="project" value="UniProtKB-KW"/>
</dbReference>
<comment type="subcellular location">
    <subcellularLocation>
        <location evidence="1">Cytoplasm</location>
    </subcellularLocation>
</comment>
<evidence type="ECO:0000256" key="11">
    <source>
        <dbReference type="ARBA" id="ARBA00047859"/>
    </source>
</evidence>
<dbReference type="PIRSF" id="PIRSF016578">
    <property type="entry name" value="HsaA"/>
    <property type="match status" value="1"/>
</dbReference>
<proteinExistence type="inferred from homology"/>